<evidence type="ECO:0000313" key="2">
    <source>
        <dbReference type="EMBL" id="UYM03820.1"/>
    </source>
</evidence>
<dbReference type="SUPFAM" id="SSF55729">
    <property type="entry name" value="Acyl-CoA N-acyltransferases (Nat)"/>
    <property type="match status" value="1"/>
</dbReference>
<dbReference type="EMBL" id="CP094970">
    <property type="protein sequence ID" value="UYM03820.1"/>
    <property type="molecule type" value="Genomic_DNA"/>
</dbReference>
<sequence>MTIETVDLFDDTALREAHDVTLADAAARPYATPWTWQEYRTAARTPDPWSVLRMLGARAADGVLVGVAEAWFPQRDNTTMVWADLSILPSRADDVGVAALLDAFHDLARRHGRSAVHVMAGVSRDERTSPKSRALESAGYGLLLTNAHRILELPIDVDEMGSLSDAVAARHAAYRIIAWHGTCPEQWIDEYADLRARILLDAPDGGAGFEREDYDAERVRHEEAELEAQERVLYTAIAIAPDGAVAGHSQLVVPGTDEANAFQWDTLVLAAHRGHRLGIALKARNLGEAADAFGPRTVLHTFNAEENAPMIAVNERLGFRLVDYLGEFRIEL</sequence>
<reference evidence="2" key="1">
    <citation type="submission" date="2022-01" db="EMBL/GenBank/DDBJ databases">
        <title>Nocardioidaceae gen. sp. A5X3R13.</title>
        <authorList>
            <person name="Lopez Marin M.A."/>
            <person name="Uhlik O."/>
        </authorList>
    </citation>
    <scope>NUCLEOTIDE SEQUENCE</scope>
    <source>
        <strain evidence="2">A5X3R13</strain>
    </source>
</reference>
<gene>
    <name evidence="2" type="ORF">L0C25_14860</name>
</gene>
<dbReference type="Proteomes" id="UP001164390">
    <property type="component" value="Chromosome"/>
</dbReference>
<dbReference type="InterPro" id="IPR016181">
    <property type="entry name" value="Acyl_CoA_acyltransferase"/>
</dbReference>
<dbReference type="KEGG" id="sgrg:L0C25_14860"/>
<keyword evidence="3" id="KW-1185">Reference proteome</keyword>
<dbReference type="PROSITE" id="PS51186">
    <property type="entry name" value="GNAT"/>
    <property type="match status" value="1"/>
</dbReference>
<name>A0AA46TEM2_9ACTN</name>
<proteinExistence type="predicted"/>
<accession>A0AA46TEM2</accession>
<evidence type="ECO:0000313" key="3">
    <source>
        <dbReference type="Proteomes" id="UP001164390"/>
    </source>
</evidence>
<dbReference type="GO" id="GO:0016747">
    <property type="term" value="F:acyltransferase activity, transferring groups other than amino-acyl groups"/>
    <property type="evidence" value="ECO:0007669"/>
    <property type="project" value="InterPro"/>
</dbReference>
<dbReference type="InterPro" id="IPR000182">
    <property type="entry name" value="GNAT_dom"/>
</dbReference>
<dbReference type="AlphaFoldDB" id="A0AA46TEM2"/>
<organism evidence="2 3">
    <name type="scientific">Solicola gregarius</name>
    <dbReference type="NCBI Taxonomy" id="2908642"/>
    <lineage>
        <taxon>Bacteria</taxon>
        <taxon>Bacillati</taxon>
        <taxon>Actinomycetota</taxon>
        <taxon>Actinomycetes</taxon>
        <taxon>Propionibacteriales</taxon>
        <taxon>Nocardioidaceae</taxon>
        <taxon>Solicola</taxon>
    </lineage>
</organism>
<protein>
    <recommendedName>
        <fullName evidence="1">N-acetyltransferase domain-containing protein</fullName>
    </recommendedName>
</protein>
<dbReference type="RefSeq" id="WP_271632462.1">
    <property type="nucleotide sequence ID" value="NZ_CP094970.1"/>
</dbReference>
<dbReference type="Gene3D" id="3.40.630.30">
    <property type="match status" value="1"/>
</dbReference>
<feature type="domain" description="N-acetyltransferase" evidence="1">
    <location>
        <begin position="192"/>
        <end position="332"/>
    </location>
</feature>
<evidence type="ECO:0000259" key="1">
    <source>
        <dbReference type="PROSITE" id="PS51186"/>
    </source>
</evidence>